<name>A0A6J4MCX8_9BACT</name>
<feature type="non-terminal residue" evidence="2">
    <location>
        <position position="475"/>
    </location>
</feature>
<feature type="compositionally biased region" description="Low complexity" evidence="1">
    <location>
        <begin position="172"/>
        <end position="182"/>
    </location>
</feature>
<feature type="compositionally biased region" description="Basic residues" evidence="1">
    <location>
        <begin position="232"/>
        <end position="244"/>
    </location>
</feature>
<feature type="compositionally biased region" description="Basic residues" evidence="1">
    <location>
        <begin position="322"/>
        <end position="342"/>
    </location>
</feature>
<feature type="compositionally biased region" description="Basic and acidic residues" evidence="1">
    <location>
        <begin position="264"/>
        <end position="276"/>
    </location>
</feature>
<dbReference type="EMBL" id="CADCTU010000820">
    <property type="protein sequence ID" value="CAA9356823.1"/>
    <property type="molecule type" value="Genomic_DNA"/>
</dbReference>
<feature type="region of interest" description="Disordered" evidence="1">
    <location>
        <begin position="145"/>
        <end position="182"/>
    </location>
</feature>
<reference evidence="2" key="1">
    <citation type="submission" date="2020-02" db="EMBL/GenBank/DDBJ databases">
        <authorList>
            <person name="Meier V. D."/>
        </authorList>
    </citation>
    <scope>NUCLEOTIDE SEQUENCE</scope>
    <source>
        <strain evidence="2">AVDCRST_MAG11</strain>
    </source>
</reference>
<feature type="compositionally biased region" description="Low complexity" evidence="1">
    <location>
        <begin position="152"/>
        <end position="163"/>
    </location>
</feature>
<sequence length="475" mass="52859">VQHLRVLPGRRALHQLQPAGRRAAARRAGRGGEPRIAAAQPAVHLPQPEPHHRRRGPLLRAHLPGERRRDAALVRGPAQHAGRGGVRPAPVVAARLRRPRLRGHRDVHARGRAARPAQRELPVRDLRGGRRRRVLLRELRRLRAHHDRRAQRPAAALAPLAQPHGRPRERPALPLAGLPLPGRRGAREPLHRLGLPLQPGDGRGVVLPAALRRRGGRAAAPRRGAVAGEHRGGHRGRRDHRRGAHPPAQAVLRRRVAVGARLRREPARAARAHDPQRQAARALPAPRFRPQRPRLLRPLRPGDDADPELRPQRVRVREPVHGRHGAPHRRRLRPAPRGRRPRARGERGVPLPAAAPVQPVRRRVRRRGRRERRVGGGARDRAGRDPGLRLPLPLAGWADPRRPGYQPVARRRSAGDHRKRRWRIARAGGARGGGEPRRVGARGGAADVRGLQARRPGGRRARPARAPPLDRRGFL</sequence>
<feature type="compositionally biased region" description="Low complexity" evidence="1">
    <location>
        <begin position="444"/>
        <end position="455"/>
    </location>
</feature>
<feature type="compositionally biased region" description="Low complexity" evidence="1">
    <location>
        <begin position="217"/>
        <end position="227"/>
    </location>
</feature>
<feature type="compositionally biased region" description="Low complexity" evidence="1">
    <location>
        <begin position="277"/>
        <end position="288"/>
    </location>
</feature>
<feature type="region of interest" description="Disordered" evidence="1">
    <location>
        <begin position="213"/>
        <end position="248"/>
    </location>
</feature>
<organism evidence="2">
    <name type="scientific">uncultured Gemmatimonadaceae bacterium</name>
    <dbReference type="NCBI Taxonomy" id="246130"/>
    <lineage>
        <taxon>Bacteria</taxon>
        <taxon>Pseudomonadati</taxon>
        <taxon>Gemmatimonadota</taxon>
        <taxon>Gemmatimonadia</taxon>
        <taxon>Gemmatimonadales</taxon>
        <taxon>Gemmatimonadaceae</taxon>
        <taxon>environmental samples</taxon>
    </lineage>
</organism>
<feature type="compositionally biased region" description="Low complexity" evidence="1">
    <location>
        <begin position="348"/>
        <end position="359"/>
    </location>
</feature>
<feature type="region of interest" description="Disordered" evidence="1">
    <location>
        <begin position="401"/>
        <end position="420"/>
    </location>
</feature>
<feature type="compositionally biased region" description="Basic and acidic residues" evidence="1">
    <location>
        <begin position="300"/>
        <end position="321"/>
    </location>
</feature>
<evidence type="ECO:0000256" key="1">
    <source>
        <dbReference type="SAM" id="MobiDB-lite"/>
    </source>
</evidence>
<gene>
    <name evidence="2" type="ORF">AVDCRST_MAG11-3861</name>
</gene>
<dbReference type="AlphaFoldDB" id="A0A6J4MCX8"/>
<proteinExistence type="predicted"/>
<feature type="region of interest" description="Disordered" evidence="1">
    <location>
        <begin position="426"/>
        <end position="475"/>
    </location>
</feature>
<feature type="compositionally biased region" description="Basic residues" evidence="1">
    <location>
        <begin position="409"/>
        <end position="420"/>
    </location>
</feature>
<feature type="compositionally biased region" description="Basic residues" evidence="1">
    <location>
        <begin position="360"/>
        <end position="372"/>
    </location>
</feature>
<feature type="non-terminal residue" evidence="2">
    <location>
        <position position="1"/>
    </location>
</feature>
<evidence type="ECO:0000313" key="2">
    <source>
        <dbReference type="EMBL" id="CAA9356823.1"/>
    </source>
</evidence>
<feature type="region of interest" description="Disordered" evidence="1">
    <location>
        <begin position="264"/>
        <end position="395"/>
    </location>
</feature>
<accession>A0A6J4MCX8</accession>
<feature type="compositionally biased region" description="Basic and acidic residues" evidence="1">
    <location>
        <begin position="378"/>
        <end position="387"/>
    </location>
</feature>
<protein>
    <submittedName>
        <fullName evidence="2">Uncharacterized protein</fullName>
    </submittedName>
</protein>